<dbReference type="AlphaFoldDB" id="A0A0N0NLD5"/>
<dbReference type="PROSITE" id="PS51435">
    <property type="entry name" value="AP_NUCLEASE_F1_4"/>
    <property type="match status" value="1"/>
</dbReference>
<evidence type="ECO:0000256" key="4">
    <source>
        <dbReference type="ARBA" id="ARBA00022842"/>
    </source>
</evidence>
<feature type="site" description="Transition state stabilizer" evidence="7">
    <location>
        <position position="133"/>
    </location>
</feature>
<protein>
    <recommendedName>
        <fullName evidence="8">Endonuclease/exonuclease/phosphatase domain-containing protein</fullName>
    </recommendedName>
</protein>
<comment type="similarity">
    <text evidence="1">Belongs to the DNA repair enzymes AP/ExoA family.</text>
</comment>
<evidence type="ECO:0000256" key="7">
    <source>
        <dbReference type="PIRSR" id="PIRSR604808-3"/>
    </source>
</evidence>
<keyword evidence="2 6" id="KW-0479">Metal-binding</keyword>
<dbReference type="GO" id="GO:0008081">
    <property type="term" value="F:phosphoric diester hydrolase activity"/>
    <property type="evidence" value="ECO:0007669"/>
    <property type="project" value="TreeGrafter"/>
</dbReference>
<keyword evidence="3" id="KW-0378">Hydrolase</keyword>
<evidence type="ECO:0000256" key="5">
    <source>
        <dbReference type="PIRSR" id="PIRSR604808-1"/>
    </source>
</evidence>
<dbReference type="SUPFAM" id="SSF56219">
    <property type="entry name" value="DNase I-like"/>
    <property type="match status" value="1"/>
</dbReference>
<gene>
    <name evidence="9" type="ORF">AB675_5750</name>
</gene>
<dbReference type="InterPro" id="IPR004808">
    <property type="entry name" value="AP_endonuc_1"/>
</dbReference>
<feature type="binding site" evidence="6">
    <location>
        <position position="15"/>
    </location>
    <ligand>
        <name>Mg(2+)</name>
        <dbReference type="ChEBI" id="CHEBI:18420"/>
        <label>1</label>
    </ligand>
</feature>
<dbReference type="GO" id="GO:0006284">
    <property type="term" value="P:base-excision repair"/>
    <property type="evidence" value="ECO:0007669"/>
    <property type="project" value="TreeGrafter"/>
</dbReference>
<comment type="cofactor">
    <cofactor evidence="6">
        <name>Mg(2+)</name>
        <dbReference type="ChEBI" id="CHEBI:18420"/>
    </cofactor>
    <cofactor evidence="6">
        <name>Mn(2+)</name>
        <dbReference type="ChEBI" id="CHEBI:29035"/>
    </cofactor>
    <text evidence="6">Probably binds two magnesium or manganese ions per subunit.</text>
</comment>
<keyword evidence="6" id="KW-0464">Manganese</keyword>
<evidence type="ECO:0000313" key="9">
    <source>
        <dbReference type="EMBL" id="KPI38919.1"/>
    </source>
</evidence>
<feature type="active site" description="Proton donor/acceptor" evidence="5">
    <location>
        <position position="131"/>
    </location>
</feature>
<comment type="caution">
    <text evidence="9">The sequence shown here is derived from an EMBL/GenBank/DDBJ whole genome shotgun (WGS) entry which is preliminary data.</text>
</comment>
<feature type="binding site" evidence="6">
    <location>
        <position position="131"/>
    </location>
    <ligand>
        <name>Mg(2+)</name>
        <dbReference type="ChEBI" id="CHEBI:18420"/>
        <label>1</label>
    </ligand>
</feature>
<dbReference type="Proteomes" id="UP000038010">
    <property type="component" value="Unassembled WGS sequence"/>
</dbReference>
<dbReference type="GO" id="GO:0046872">
    <property type="term" value="F:metal ion binding"/>
    <property type="evidence" value="ECO:0007669"/>
    <property type="project" value="UniProtKB-KW"/>
</dbReference>
<dbReference type="OrthoDB" id="498125at2759"/>
<keyword evidence="4 6" id="KW-0460">Magnesium</keyword>
<dbReference type="VEuPathDB" id="FungiDB:AB675_5750"/>
<dbReference type="GO" id="GO:0008311">
    <property type="term" value="F:double-stranded DNA 3'-5' DNA exonuclease activity"/>
    <property type="evidence" value="ECO:0007669"/>
    <property type="project" value="TreeGrafter"/>
</dbReference>
<dbReference type="EMBL" id="LFJN01000017">
    <property type="protein sequence ID" value="KPI38919.1"/>
    <property type="molecule type" value="Genomic_DNA"/>
</dbReference>
<keyword evidence="10" id="KW-1185">Reference proteome</keyword>
<dbReference type="PANTHER" id="PTHR22748:SF14">
    <property type="entry name" value="ENDONUCLEASE_EXONUCLEASE_PHOSPHATASE DOMAIN-CONTAINING PROTEIN"/>
    <property type="match status" value="1"/>
</dbReference>
<dbReference type="InterPro" id="IPR005135">
    <property type="entry name" value="Endo/exonuclease/phosphatase"/>
</dbReference>
<dbReference type="GeneID" id="28737869"/>
<dbReference type="PANTHER" id="PTHR22748">
    <property type="entry name" value="AP ENDONUCLEASE"/>
    <property type="match status" value="1"/>
</dbReference>
<feature type="active site" description="Proton acceptor" evidence="5">
    <location>
        <position position="234"/>
    </location>
</feature>
<organism evidence="9 10">
    <name type="scientific">Cyphellophora attinorum</name>
    <dbReference type="NCBI Taxonomy" id="1664694"/>
    <lineage>
        <taxon>Eukaryota</taxon>
        <taxon>Fungi</taxon>
        <taxon>Dikarya</taxon>
        <taxon>Ascomycota</taxon>
        <taxon>Pezizomycotina</taxon>
        <taxon>Eurotiomycetes</taxon>
        <taxon>Chaetothyriomycetidae</taxon>
        <taxon>Chaetothyriales</taxon>
        <taxon>Cyphellophoraceae</taxon>
        <taxon>Cyphellophora</taxon>
    </lineage>
</organism>
<evidence type="ECO:0000256" key="1">
    <source>
        <dbReference type="ARBA" id="ARBA00007092"/>
    </source>
</evidence>
<feature type="domain" description="Endonuclease/exonuclease/phosphatase" evidence="8">
    <location>
        <begin position="10"/>
        <end position="212"/>
    </location>
</feature>
<evidence type="ECO:0000256" key="3">
    <source>
        <dbReference type="ARBA" id="ARBA00022801"/>
    </source>
</evidence>
<dbReference type="Gene3D" id="3.60.10.10">
    <property type="entry name" value="Endonuclease/exonuclease/phosphatase"/>
    <property type="match status" value="1"/>
</dbReference>
<name>A0A0N0NLD5_9EURO</name>
<feature type="site" description="Interaction with DNA substrate" evidence="7">
    <location>
        <position position="234"/>
    </location>
</feature>
<feature type="active site" evidence="5">
    <location>
        <position position="106"/>
    </location>
</feature>
<dbReference type="RefSeq" id="XP_017998882.1">
    <property type="nucleotide sequence ID" value="XM_018145989.1"/>
</dbReference>
<reference evidence="9 10" key="1">
    <citation type="submission" date="2015-06" db="EMBL/GenBank/DDBJ databases">
        <title>Draft genome of the ant-associated black yeast Phialophora attae CBS 131958.</title>
        <authorList>
            <person name="Moreno L.F."/>
            <person name="Stielow B.J."/>
            <person name="de Hoog S."/>
            <person name="Vicente V.A."/>
            <person name="Weiss V.A."/>
            <person name="de Vries M."/>
            <person name="Cruz L.M."/>
            <person name="Souza E.M."/>
        </authorList>
    </citation>
    <scope>NUCLEOTIDE SEQUENCE [LARGE SCALE GENOMIC DNA]</scope>
    <source>
        <strain evidence="9 10">CBS 131958</strain>
    </source>
</reference>
<feature type="binding site" evidence="6">
    <location>
        <position position="133"/>
    </location>
    <ligand>
        <name>Mg(2+)</name>
        <dbReference type="ChEBI" id="CHEBI:18420"/>
        <label>1</label>
    </ligand>
</feature>
<feature type="site" description="Important for catalytic activity" evidence="7">
    <location>
        <position position="203"/>
    </location>
</feature>
<proteinExistence type="inferred from homology"/>
<sequence>MLRRHGWPSFLCLQEVKIAPSDEASQRQLVKAANDSALPDEPLYEAVFSLPRDRFNARGFGGKVHGVATLYRKDLDAFRTRKPEWDLEGRILLHELPCGLVVMNGYWVNGTDHPIGTHLQKKGKPVVLVGDMNVARSRIDGHPNLRTSPHQHVVNRKDFNERFFEDEDGMKGIDLFRHVHGNARKYTWHSTSHAHGSVCDRVDYVIVSRLLTESHAITDTDICDNAADKLHSDHVPIWLDVNIPKLESSLAAPSNHDGS</sequence>
<dbReference type="GO" id="GO:0003906">
    <property type="term" value="F:DNA-(apurinic or apyrimidinic site) endonuclease activity"/>
    <property type="evidence" value="ECO:0007669"/>
    <property type="project" value="TreeGrafter"/>
</dbReference>
<accession>A0A0N0NLD5</accession>
<evidence type="ECO:0000256" key="2">
    <source>
        <dbReference type="ARBA" id="ARBA00022723"/>
    </source>
</evidence>
<evidence type="ECO:0000259" key="8">
    <source>
        <dbReference type="Pfam" id="PF03372"/>
    </source>
</evidence>
<dbReference type="GO" id="GO:0005634">
    <property type="term" value="C:nucleus"/>
    <property type="evidence" value="ECO:0007669"/>
    <property type="project" value="TreeGrafter"/>
</dbReference>
<feature type="binding site" evidence="6">
    <location>
        <position position="233"/>
    </location>
    <ligand>
        <name>Mg(2+)</name>
        <dbReference type="ChEBI" id="CHEBI:18420"/>
        <label>1</label>
    </ligand>
</feature>
<evidence type="ECO:0000256" key="6">
    <source>
        <dbReference type="PIRSR" id="PIRSR604808-2"/>
    </source>
</evidence>
<dbReference type="STRING" id="1664694.A0A0N0NLD5"/>
<dbReference type="InterPro" id="IPR036691">
    <property type="entry name" value="Endo/exonu/phosph_ase_sf"/>
</dbReference>
<dbReference type="Pfam" id="PF03372">
    <property type="entry name" value="Exo_endo_phos"/>
    <property type="match status" value="1"/>
</dbReference>
<evidence type="ECO:0000313" key="10">
    <source>
        <dbReference type="Proteomes" id="UP000038010"/>
    </source>
</evidence>
<feature type="binding site" evidence="6">
    <location>
        <position position="234"/>
    </location>
    <ligand>
        <name>Mg(2+)</name>
        <dbReference type="ChEBI" id="CHEBI:18420"/>
        <label>1</label>
    </ligand>
</feature>